<keyword evidence="1" id="KW-0732">Signal</keyword>
<dbReference type="Proteomes" id="UP000319732">
    <property type="component" value="Unassembled WGS sequence"/>
</dbReference>
<dbReference type="AlphaFoldDB" id="A0A545TLQ4"/>
<sequence>MKPVLKPVLKPMVRAVCYCLLLSLSAPGSWADDEDKVSITELGWMDRNHLQKQVDTIDDIARRQLGVQVRNNRDDLELLQRIVNQGLIGKEERLKLQAMGAVLGNLLVRELGLKWMVYEDKVGRSRAICVEATSHCLFPVTMLSRRMEVGILVNVREVYTNAVEIITPYLPKKPFGLPALLQGH</sequence>
<feature type="chain" id="PRO_5022115046" evidence="1">
    <location>
        <begin position="32"/>
        <end position="184"/>
    </location>
</feature>
<feature type="signal peptide" evidence="1">
    <location>
        <begin position="1"/>
        <end position="31"/>
    </location>
</feature>
<comment type="caution">
    <text evidence="3">The sequence shown here is derived from an EMBL/GenBank/DDBJ whole genome shotgun (WGS) entry which is preliminary data.</text>
</comment>
<name>A0A545TLQ4_9GAMM</name>
<dbReference type="Gene3D" id="1.20.120.1090">
    <property type="match status" value="1"/>
</dbReference>
<evidence type="ECO:0000313" key="3">
    <source>
        <dbReference type="EMBL" id="TQV78081.1"/>
    </source>
</evidence>
<dbReference type="InterPro" id="IPR024266">
    <property type="entry name" value="DUF3806"/>
</dbReference>
<reference evidence="3 4" key="1">
    <citation type="submission" date="2019-06" db="EMBL/GenBank/DDBJ databases">
        <title>Whole genome sequence for Cellvibrionaceae sp. R142.</title>
        <authorList>
            <person name="Wang G."/>
        </authorList>
    </citation>
    <scope>NUCLEOTIDE SEQUENCE [LARGE SCALE GENOMIC DNA]</scope>
    <source>
        <strain evidence="3 4">R142</strain>
    </source>
</reference>
<dbReference type="EMBL" id="VHSG01000013">
    <property type="protein sequence ID" value="TQV78081.1"/>
    <property type="molecule type" value="Genomic_DNA"/>
</dbReference>
<protein>
    <submittedName>
        <fullName evidence="3">DUF3806 domain-containing protein</fullName>
    </submittedName>
</protein>
<dbReference type="RefSeq" id="WP_142904860.1">
    <property type="nucleotide sequence ID" value="NZ_ML660094.1"/>
</dbReference>
<dbReference type="OrthoDB" id="8781168at2"/>
<feature type="domain" description="DUF3806" evidence="2">
    <location>
        <begin position="75"/>
        <end position="159"/>
    </location>
</feature>
<proteinExistence type="predicted"/>
<dbReference type="Pfam" id="PF12713">
    <property type="entry name" value="DUF3806"/>
    <property type="match status" value="1"/>
</dbReference>
<evidence type="ECO:0000313" key="4">
    <source>
        <dbReference type="Proteomes" id="UP000319732"/>
    </source>
</evidence>
<organism evidence="3 4">
    <name type="scientific">Exilibacterium tricleocarpae</name>
    <dbReference type="NCBI Taxonomy" id="2591008"/>
    <lineage>
        <taxon>Bacteria</taxon>
        <taxon>Pseudomonadati</taxon>
        <taxon>Pseudomonadota</taxon>
        <taxon>Gammaproteobacteria</taxon>
        <taxon>Cellvibrionales</taxon>
        <taxon>Cellvibrionaceae</taxon>
        <taxon>Exilibacterium</taxon>
    </lineage>
</organism>
<evidence type="ECO:0000256" key="1">
    <source>
        <dbReference type="SAM" id="SignalP"/>
    </source>
</evidence>
<accession>A0A545TLQ4</accession>
<evidence type="ECO:0000259" key="2">
    <source>
        <dbReference type="Pfam" id="PF12713"/>
    </source>
</evidence>
<keyword evidence="4" id="KW-1185">Reference proteome</keyword>
<gene>
    <name evidence="3" type="ORF">FKG94_13450</name>
</gene>